<reference evidence="2 3" key="1">
    <citation type="submission" date="2018-08" db="EMBL/GenBank/DDBJ databases">
        <title>Comamonas testosteroni strain SWCO2.</title>
        <authorList>
            <person name="Jiang N."/>
            <person name="Zhang X.Z."/>
        </authorList>
    </citation>
    <scope>NUCLEOTIDE SEQUENCE [LARGE SCALE GENOMIC DNA]</scope>
    <source>
        <strain evidence="2 3">SWCO2</strain>
    </source>
</reference>
<comment type="caution">
    <text evidence="2">The sequence shown here is derived from an EMBL/GenBank/DDBJ whole genome shotgun (WGS) entry which is preliminary data.</text>
</comment>
<gene>
    <name evidence="2" type="ORF">DZC30_11085</name>
</gene>
<dbReference type="Proteomes" id="UP000261948">
    <property type="component" value="Unassembled WGS sequence"/>
</dbReference>
<dbReference type="AlphaFoldDB" id="A0A373FLY2"/>
<evidence type="ECO:0000313" key="3">
    <source>
        <dbReference type="Proteomes" id="UP000261948"/>
    </source>
</evidence>
<keyword evidence="3" id="KW-1185">Reference proteome</keyword>
<feature type="transmembrane region" description="Helical" evidence="1">
    <location>
        <begin position="24"/>
        <end position="45"/>
    </location>
</feature>
<keyword evidence="1" id="KW-0472">Membrane</keyword>
<keyword evidence="1" id="KW-1133">Transmembrane helix</keyword>
<evidence type="ECO:0000313" key="2">
    <source>
        <dbReference type="EMBL" id="RGE45171.1"/>
    </source>
</evidence>
<name>A0A373FLY2_COMTE</name>
<keyword evidence="1" id="KW-0812">Transmembrane</keyword>
<dbReference type="EMBL" id="QURR01000011">
    <property type="protein sequence ID" value="RGE45171.1"/>
    <property type="molecule type" value="Genomic_DNA"/>
</dbReference>
<accession>A0A373FLY2</accession>
<proteinExistence type="predicted"/>
<organism evidence="2 3">
    <name type="scientific">Comamonas testosteroni</name>
    <name type="common">Pseudomonas testosteroni</name>
    <dbReference type="NCBI Taxonomy" id="285"/>
    <lineage>
        <taxon>Bacteria</taxon>
        <taxon>Pseudomonadati</taxon>
        <taxon>Pseudomonadota</taxon>
        <taxon>Betaproteobacteria</taxon>
        <taxon>Burkholderiales</taxon>
        <taxon>Comamonadaceae</taxon>
        <taxon>Comamonas</taxon>
    </lineage>
</organism>
<sequence>MAGCYNEGSFLLLLREFLLHACQYAGDFFCLCAFCFCGVGCILLAHFFMESAQARDGVPIIRVYRFQIETLAGWYVEIAI</sequence>
<protein>
    <submittedName>
        <fullName evidence="2">Uncharacterized protein</fullName>
    </submittedName>
</protein>
<evidence type="ECO:0000256" key="1">
    <source>
        <dbReference type="SAM" id="Phobius"/>
    </source>
</evidence>